<dbReference type="Gene3D" id="3.90.70.10">
    <property type="entry name" value="Cysteine proteinases"/>
    <property type="match status" value="1"/>
</dbReference>
<dbReference type="STRING" id="74557.A0A1V9ZEB3"/>
<dbReference type="GO" id="GO:0043418">
    <property type="term" value="P:homocysteine catabolic process"/>
    <property type="evidence" value="ECO:0007669"/>
    <property type="project" value="TreeGrafter"/>
</dbReference>
<dbReference type="PANTHER" id="PTHR10363:SF2">
    <property type="entry name" value="BLEOMYCIN HYDROLASE"/>
    <property type="match status" value="1"/>
</dbReference>
<protein>
    <submittedName>
        <fullName evidence="4">Uncharacterized protein</fullName>
    </submittedName>
</protein>
<dbReference type="OrthoDB" id="2666448at2759"/>
<dbReference type="GO" id="GO:0005737">
    <property type="term" value="C:cytoplasm"/>
    <property type="evidence" value="ECO:0007669"/>
    <property type="project" value="TreeGrafter"/>
</dbReference>
<dbReference type="GO" id="GO:0009636">
    <property type="term" value="P:response to toxic substance"/>
    <property type="evidence" value="ECO:0007669"/>
    <property type="project" value="TreeGrafter"/>
</dbReference>
<name>A0A1V9ZEB3_9STRA</name>
<dbReference type="SUPFAM" id="SSF54001">
    <property type="entry name" value="Cysteine proteinases"/>
    <property type="match status" value="1"/>
</dbReference>
<organism evidence="4 5">
    <name type="scientific">Thraustotheca clavata</name>
    <dbReference type="NCBI Taxonomy" id="74557"/>
    <lineage>
        <taxon>Eukaryota</taxon>
        <taxon>Sar</taxon>
        <taxon>Stramenopiles</taxon>
        <taxon>Oomycota</taxon>
        <taxon>Saprolegniomycetes</taxon>
        <taxon>Saprolegniales</taxon>
        <taxon>Achlyaceae</taxon>
        <taxon>Thraustotheca</taxon>
    </lineage>
</organism>
<sequence>MSTKLYDIDLAFGTTLGQSKAGRLTHKESDITHSMVFTGYNLKPEEEKPDKWRVENSWGTERSDNGFDPANRLQQRLLNLVYNKVNNTTQLYNI</sequence>
<dbReference type="Pfam" id="PF03051">
    <property type="entry name" value="Peptidase_C1_2"/>
    <property type="match status" value="1"/>
</dbReference>
<dbReference type="Proteomes" id="UP000243217">
    <property type="component" value="Unassembled WGS sequence"/>
</dbReference>
<keyword evidence="2" id="KW-0378">Hydrolase</keyword>
<evidence type="ECO:0000313" key="4">
    <source>
        <dbReference type="EMBL" id="OQR96287.1"/>
    </source>
</evidence>
<dbReference type="GO" id="GO:0070005">
    <property type="term" value="F:cysteine-type aminopeptidase activity"/>
    <property type="evidence" value="ECO:0007669"/>
    <property type="project" value="InterPro"/>
</dbReference>
<keyword evidence="5" id="KW-1185">Reference proteome</keyword>
<accession>A0A1V9ZEB3</accession>
<keyword evidence="1" id="KW-0645">Protease</keyword>
<proteinExistence type="predicted"/>
<dbReference type="EMBL" id="JNBS01001979">
    <property type="protein sequence ID" value="OQR96287.1"/>
    <property type="molecule type" value="Genomic_DNA"/>
</dbReference>
<evidence type="ECO:0000256" key="1">
    <source>
        <dbReference type="ARBA" id="ARBA00022670"/>
    </source>
</evidence>
<dbReference type="AlphaFoldDB" id="A0A1V9ZEB3"/>
<evidence type="ECO:0000256" key="3">
    <source>
        <dbReference type="ARBA" id="ARBA00022807"/>
    </source>
</evidence>
<dbReference type="InterPro" id="IPR004134">
    <property type="entry name" value="Peptidase_C1B"/>
</dbReference>
<comment type="caution">
    <text evidence="4">The sequence shown here is derived from an EMBL/GenBank/DDBJ whole genome shotgun (WGS) entry which is preliminary data.</text>
</comment>
<dbReference type="InterPro" id="IPR038765">
    <property type="entry name" value="Papain-like_cys_pep_sf"/>
</dbReference>
<dbReference type="GO" id="GO:0006508">
    <property type="term" value="P:proteolysis"/>
    <property type="evidence" value="ECO:0007669"/>
    <property type="project" value="UniProtKB-KW"/>
</dbReference>
<dbReference type="PANTHER" id="PTHR10363">
    <property type="entry name" value="BLEOMYCIN HYDROLASE"/>
    <property type="match status" value="1"/>
</dbReference>
<keyword evidence="3" id="KW-0788">Thiol protease</keyword>
<gene>
    <name evidence="4" type="ORF">THRCLA_22011</name>
</gene>
<evidence type="ECO:0000313" key="5">
    <source>
        <dbReference type="Proteomes" id="UP000243217"/>
    </source>
</evidence>
<evidence type="ECO:0000256" key="2">
    <source>
        <dbReference type="ARBA" id="ARBA00022801"/>
    </source>
</evidence>
<reference evidence="4 5" key="1">
    <citation type="journal article" date="2014" name="Genome Biol. Evol.">
        <title>The secreted proteins of Achlya hypogyna and Thraustotheca clavata identify the ancestral oomycete secretome and reveal gene acquisitions by horizontal gene transfer.</title>
        <authorList>
            <person name="Misner I."/>
            <person name="Blouin N."/>
            <person name="Leonard G."/>
            <person name="Richards T.A."/>
            <person name="Lane C.E."/>
        </authorList>
    </citation>
    <scope>NUCLEOTIDE SEQUENCE [LARGE SCALE GENOMIC DNA]</scope>
    <source>
        <strain evidence="4 5">ATCC 34112</strain>
    </source>
</reference>